<organism evidence="2 3">
    <name type="scientific">Duganella sacchari</name>
    <dbReference type="NCBI Taxonomy" id="551987"/>
    <lineage>
        <taxon>Bacteria</taxon>
        <taxon>Pseudomonadati</taxon>
        <taxon>Pseudomonadota</taxon>
        <taxon>Betaproteobacteria</taxon>
        <taxon>Burkholderiales</taxon>
        <taxon>Oxalobacteraceae</taxon>
        <taxon>Telluria group</taxon>
        <taxon>Duganella</taxon>
    </lineage>
</organism>
<evidence type="ECO:0000313" key="2">
    <source>
        <dbReference type="EMBL" id="SHN43660.1"/>
    </source>
</evidence>
<dbReference type="Pfam" id="PF13460">
    <property type="entry name" value="NAD_binding_10"/>
    <property type="match status" value="1"/>
</dbReference>
<dbReference type="CDD" id="cd05244">
    <property type="entry name" value="BVR-B_like_SDR_a"/>
    <property type="match status" value="1"/>
</dbReference>
<evidence type="ECO:0000313" key="3">
    <source>
        <dbReference type="Proteomes" id="UP000184339"/>
    </source>
</evidence>
<dbReference type="PANTHER" id="PTHR43355">
    <property type="entry name" value="FLAVIN REDUCTASE (NADPH)"/>
    <property type="match status" value="1"/>
</dbReference>
<feature type="domain" description="NAD(P)-binding" evidence="1">
    <location>
        <begin position="7"/>
        <end position="185"/>
    </location>
</feature>
<proteinExistence type="predicted"/>
<dbReference type="EMBL" id="FRCX01000018">
    <property type="protein sequence ID" value="SHN43660.1"/>
    <property type="molecule type" value="Genomic_DNA"/>
</dbReference>
<sequence>MKLAIFGATGATGRHLVEQAVQAGHEVTALARTASSLPGAHIVIGNLNQAEAMQSVVQGADVVISVLGMRSGDPAPVCSNGMQSILQAMNATGTQRLIALSAYGALESAQDSTFIRLIRKVIARKMRDKDAMEVLVRHSGMRWTLVRPPMLSNGAQTGRYRVGTDLQPGCTSKLSRADLAAFILQEAVSGQFTGQAPVVSA</sequence>
<reference evidence="3" key="1">
    <citation type="submission" date="2016-11" db="EMBL/GenBank/DDBJ databases">
        <authorList>
            <person name="Varghese N."/>
            <person name="Submissions S."/>
        </authorList>
    </citation>
    <scope>NUCLEOTIDE SEQUENCE [LARGE SCALE GENOMIC DNA]</scope>
    <source>
        <strain evidence="3">Sac-22</strain>
    </source>
</reference>
<dbReference type="RefSeq" id="WP_072789805.1">
    <property type="nucleotide sequence ID" value="NZ_FRCX01000018.1"/>
</dbReference>
<dbReference type="OrthoDB" id="5292533at2"/>
<dbReference type="GO" id="GO:0042602">
    <property type="term" value="F:riboflavin reductase (NADPH) activity"/>
    <property type="evidence" value="ECO:0007669"/>
    <property type="project" value="TreeGrafter"/>
</dbReference>
<dbReference type="Gene3D" id="3.40.50.720">
    <property type="entry name" value="NAD(P)-binding Rossmann-like Domain"/>
    <property type="match status" value="1"/>
</dbReference>
<dbReference type="Proteomes" id="UP000184339">
    <property type="component" value="Unassembled WGS sequence"/>
</dbReference>
<gene>
    <name evidence="2" type="ORF">SAMN05192549_11817</name>
</gene>
<dbReference type="PANTHER" id="PTHR43355:SF2">
    <property type="entry name" value="FLAVIN REDUCTASE (NADPH)"/>
    <property type="match status" value="1"/>
</dbReference>
<protein>
    <submittedName>
        <fullName evidence="2">Putative NADH-flavin reductase</fullName>
    </submittedName>
</protein>
<dbReference type="GO" id="GO:0004074">
    <property type="term" value="F:biliverdin reductase [NAD(P)H] activity"/>
    <property type="evidence" value="ECO:0007669"/>
    <property type="project" value="TreeGrafter"/>
</dbReference>
<evidence type="ECO:0000259" key="1">
    <source>
        <dbReference type="Pfam" id="PF13460"/>
    </source>
</evidence>
<name>A0A1M7RBW4_9BURK</name>
<keyword evidence="3" id="KW-1185">Reference proteome</keyword>
<dbReference type="InterPro" id="IPR051606">
    <property type="entry name" value="Polyketide_Oxido-like"/>
</dbReference>
<dbReference type="InterPro" id="IPR016040">
    <property type="entry name" value="NAD(P)-bd_dom"/>
</dbReference>
<accession>A0A1M7RBW4</accession>
<dbReference type="STRING" id="551987.SAMN05192549_11817"/>
<dbReference type="AlphaFoldDB" id="A0A1M7RBW4"/>
<dbReference type="InterPro" id="IPR036291">
    <property type="entry name" value="NAD(P)-bd_dom_sf"/>
</dbReference>
<dbReference type="SUPFAM" id="SSF51735">
    <property type="entry name" value="NAD(P)-binding Rossmann-fold domains"/>
    <property type="match status" value="1"/>
</dbReference>